<dbReference type="EMBL" id="VSRR010002162">
    <property type="protein sequence ID" value="MPC29934.1"/>
    <property type="molecule type" value="Genomic_DNA"/>
</dbReference>
<name>A0A5B7EAW3_PORTR</name>
<dbReference type="AlphaFoldDB" id="A0A5B7EAW3"/>
<dbReference type="Proteomes" id="UP000324222">
    <property type="component" value="Unassembled WGS sequence"/>
</dbReference>
<accession>A0A5B7EAW3</accession>
<proteinExistence type="predicted"/>
<organism evidence="2 3">
    <name type="scientific">Portunus trituberculatus</name>
    <name type="common">Swimming crab</name>
    <name type="synonym">Neptunus trituberculatus</name>
    <dbReference type="NCBI Taxonomy" id="210409"/>
    <lineage>
        <taxon>Eukaryota</taxon>
        <taxon>Metazoa</taxon>
        <taxon>Ecdysozoa</taxon>
        <taxon>Arthropoda</taxon>
        <taxon>Crustacea</taxon>
        <taxon>Multicrustacea</taxon>
        <taxon>Malacostraca</taxon>
        <taxon>Eumalacostraca</taxon>
        <taxon>Eucarida</taxon>
        <taxon>Decapoda</taxon>
        <taxon>Pleocyemata</taxon>
        <taxon>Brachyura</taxon>
        <taxon>Eubrachyura</taxon>
        <taxon>Portunoidea</taxon>
        <taxon>Portunidae</taxon>
        <taxon>Portuninae</taxon>
        <taxon>Portunus</taxon>
    </lineage>
</organism>
<gene>
    <name evidence="2" type="ORF">E2C01_023187</name>
</gene>
<protein>
    <submittedName>
        <fullName evidence="2">Uncharacterized protein</fullName>
    </submittedName>
</protein>
<keyword evidence="3" id="KW-1185">Reference proteome</keyword>
<evidence type="ECO:0000313" key="3">
    <source>
        <dbReference type="Proteomes" id="UP000324222"/>
    </source>
</evidence>
<comment type="caution">
    <text evidence="2">The sequence shown here is derived from an EMBL/GenBank/DDBJ whole genome shotgun (WGS) entry which is preliminary data.</text>
</comment>
<reference evidence="2 3" key="1">
    <citation type="submission" date="2019-05" db="EMBL/GenBank/DDBJ databases">
        <title>Another draft genome of Portunus trituberculatus and its Hox gene families provides insights of decapod evolution.</title>
        <authorList>
            <person name="Jeong J.-H."/>
            <person name="Song I."/>
            <person name="Kim S."/>
            <person name="Choi T."/>
            <person name="Kim D."/>
            <person name="Ryu S."/>
            <person name="Kim W."/>
        </authorList>
    </citation>
    <scope>NUCLEOTIDE SEQUENCE [LARGE SCALE GENOMIC DNA]</scope>
    <source>
        <tissue evidence="2">Muscle</tissue>
    </source>
</reference>
<evidence type="ECO:0000313" key="2">
    <source>
        <dbReference type="EMBL" id="MPC29934.1"/>
    </source>
</evidence>
<evidence type="ECO:0000256" key="1">
    <source>
        <dbReference type="SAM" id="MobiDB-lite"/>
    </source>
</evidence>
<sequence>MEPEILVTFLKNAEANRGAVPTCTGGRLPRPPQVTRPARQGSKEGNLWRCYPALESVHVIAFREWQDDAPHLSHVSEMESPLCPESLPFTPEGEHLSLSLSHSQASPGHSFLNHILKLSPNGLFISLFLECRPPVRVVGWPQGPSVNYLQLEYIMPEHTPVAAHKGGGGSVLGSEQELRHSWLEGPRWSTLQADY</sequence>
<feature type="region of interest" description="Disordered" evidence="1">
    <location>
        <begin position="20"/>
        <end position="41"/>
    </location>
</feature>